<dbReference type="Proteomes" id="UP000199679">
    <property type="component" value="Chromosome I"/>
</dbReference>
<gene>
    <name evidence="1" type="ORF">SAMN05216490_3006</name>
</gene>
<evidence type="ECO:0000313" key="1">
    <source>
        <dbReference type="EMBL" id="SDT29870.1"/>
    </source>
</evidence>
<reference evidence="1 2" key="1">
    <citation type="submission" date="2016-10" db="EMBL/GenBank/DDBJ databases">
        <authorList>
            <person name="de Groot N.N."/>
        </authorList>
    </citation>
    <scope>NUCLEOTIDE SEQUENCE [LARGE SCALE GENOMIC DNA]</scope>
    <source>
        <strain evidence="1 2">MP1X4</strain>
    </source>
</reference>
<organism evidence="1 2">
    <name type="scientific">Mucilaginibacter mallensis</name>
    <dbReference type="NCBI Taxonomy" id="652787"/>
    <lineage>
        <taxon>Bacteria</taxon>
        <taxon>Pseudomonadati</taxon>
        <taxon>Bacteroidota</taxon>
        <taxon>Sphingobacteriia</taxon>
        <taxon>Sphingobacteriales</taxon>
        <taxon>Sphingobacteriaceae</taxon>
        <taxon>Mucilaginibacter</taxon>
    </lineage>
</organism>
<dbReference type="AlphaFoldDB" id="A0A1H1Z878"/>
<sequence>MLECKARSITDNDQTYTKIQIINNQIVKTNKHAQCVRK</sequence>
<name>A0A1H1Z878_MUCMA</name>
<accession>A0A1H1Z878</accession>
<protein>
    <submittedName>
        <fullName evidence="1">Uncharacterized protein</fullName>
    </submittedName>
</protein>
<keyword evidence="2" id="KW-1185">Reference proteome</keyword>
<dbReference type="EMBL" id="LT629740">
    <property type="protein sequence ID" value="SDT29870.1"/>
    <property type="molecule type" value="Genomic_DNA"/>
</dbReference>
<evidence type="ECO:0000313" key="2">
    <source>
        <dbReference type="Proteomes" id="UP000199679"/>
    </source>
</evidence>
<proteinExistence type="predicted"/>